<dbReference type="PANTHER" id="PTHR13887">
    <property type="entry name" value="GLUTATHIONE S-TRANSFERASE KAPPA"/>
    <property type="match status" value="1"/>
</dbReference>
<feature type="signal peptide" evidence="5">
    <location>
        <begin position="1"/>
        <end position="35"/>
    </location>
</feature>
<evidence type="ECO:0000313" key="8">
    <source>
        <dbReference type="Proteomes" id="UP000265750"/>
    </source>
</evidence>
<evidence type="ECO:0000256" key="2">
    <source>
        <dbReference type="ARBA" id="ARBA00023002"/>
    </source>
</evidence>
<evidence type="ECO:0000256" key="5">
    <source>
        <dbReference type="SAM" id="SignalP"/>
    </source>
</evidence>
<name>A0A3A1WPA5_9HYPH</name>
<dbReference type="Pfam" id="PF01323">
    <property type="entry name" value="DSBA"/>
    <property type="match status" value="1"/>
</dbReference>
<feature type="chain" id="PRO_5017198714" evidence="5">
    <location>
        <begin position="36"/>
        <end position="267"/>
    </location>
</feature>
<accession>A0A3A1WPA5</accession>
<keyword evidence="1 5" id="KW-0732">Signal</keyword>
<dbReference type="PANTHER" id="PTHR13887:SF14">
    <property type="entry name" value="DISULFIDE BOND FORMATION PROTEIN D"/>
    <property type="match status" value="1"/>
</dbReference>
<dbReference type="CDD" id="cd03023">
    <property type="entry name" value="DsbA_Com1_like"/>
    <property type="match status" value="1"/>
</dbReference>
<dbReference type="GO" id="GO:0016491">
    <property type="term" value="F:oxidoreductase activity"/>
    <property type="evidence" value="ECO:0007669"/>
    <property type="project" value="UniProtKB-KW"/>
</dbReference>
<dbReference type="Proteomes" id="UP000265750">
    <property type="component" value="Unassembled WGS sequence"/>
</dbReference>
<evidence type="ECO:0000256" key="1">
    <source>
        <dbReference type="ARBA" id="ARBA00022729"/>
    </source>
</evidence>
<dbReference type="SUPFAM" id="SSF52833">
    <property type="entry name" value="Thioredoxin-like"/>
    <property type="match status" value="1"/>
</dbReference>
<dbReference type="AlphaFoldDB" id="A0A3A1WPA5"/>
<keyword evidence="2" id="KW-0560">Oxidoreductase</keyword>
<protein>
    <submittedName>
        <fullName evidence="7">DsbA family protein</fullName>
    </submittedName>
</protein>
<dbReference type="InterPro" id="IPR001853">
    <property type="entry name" value="DSBA-like_thioredoxin_dom"/>
</dbReference>
<dbReference type="EMBL" id="QYRN01000001">
    <property type="protein sequence ID" value="RIY03727.1"/>
    <property type="molecule type" value="Genomic_DNA"/>
</dbReference>
<evidence type="ECO:0000256" key="4">
    <source>
        <dbReference type="ARBA" id="ARBA00023284"/>
    </source>
</evidence>
<feature type="domain" description="Thioredoxin" evidence="6">
    <location>
        <begin position="63"/>
        <end position="256"/>
    </location>
</feature>
<sequence length="267" mass="27871">MTSPRQRIGSPATRLLRATAPLLVGATLVAGPAHAFDQAQTSEIETIVRNYLIEHPEVLLESLQALEAKRTAEAKAGQGETIAELRDRLVSSPDGTVAGNPEGDVTLVEFFDYNCGYCRRAASDLQVLLESDPKLRVVYKEIPVLGPPSEAAARVSLAFREAKPDAYPAFQKTLLGSRAQVDEARALEVAAELGVPESTLRPLMGGTAVAAALNESAELATALGINGTPSYVIGDELVPGAVGADALAQKIASVRACGSATCPPAAD</sequence>
<dbReference type="InterPro" id="IPR036249">
    <property type="entry name" value="Thioredoxin-like_sf"/>
</dbReference>
<dbReference type="InterPro" id="IPR013766">
    <property type="entry name" value="Thioredoxin_domain"/>
</dbReference>
<dbReference type="InterPro" id="IPR041205">
    <property type="entry name" value="ScsC_N"/>
</dbReference>
<keyword evidence="4" id="KW-0676">Redox-active center</keyword>
<gene>
    <name evidence="7" type="ORF">D3218_03025</name>
</gene>
<evidence type="ECO:0000256" key="3">
    <source>
        <dbReference type="ARBA" id="ARBA00023157"/>
    </source>
</evidence>
<evidence type="ECO:0000313" key="7">
    <source>
        <dbReference type="EMBL" id="RIY03727.1"/>
    </source>
</evidence>
<organism evidence="7 8">
    <name type="scientific">Aureimonas flava</name>
    <dbReference type="NCBI Taxonomy" id="2320271"/>
    <lineage>
        <taxon>Bacteria</taxon>
        <taxon>Pseudomonadati</taxon>
        <taxon>Pseudomonadota</taxon>
        <taxon>Alphaproteobacteria</taxon>
        <taxon>Hyphomicrobiales</taxon>
        <taxon>Aurantimonadaceae</taxon>
        <taxon>Aureimonas</taxon>
    </lineage>
</organism>
<comment type="caution">
    <text evidence="7">The sequence shown here is derived from an EMBL/GenBank/DDBJ whole genome shotgun (WGS) entry which is preliminary data.</text>
</comment>
<reference evidence="8" key="1">
    <citation type="submission" date="2018-09" db="EMBL/GenBank/DDBJ databases">
        <authorList>
            <person name="Tuo L."/>
        </authorList>
    </citation>
    <scope>NUCLEOTIDE SEQUENCE [LARGE SCALE GENOMIC DNA]</scope>
    <source>
        <strain evidence="8">M2BS4Y-1</strain>
    </source>
</reference>
<dbReference type="OrthoDB" id="9780147at2"/>
<proteinExistence type="predicted"/>
<keyword evidence="3" id="KW-1015">Disulfide bond</keyword>
<keyword evidence="8" id="KW-1185">Reference proteome</keyword>
<dbReference type="Gene3D" id="3.40.30.10">
    <property type="entry name" value="Glutaredoxin"/>
    <property type="match status" value="1"/>
</dbReference>
<evidence type="ECO:0000259" key="6">
    <source>
        <dbReference type="PROSITE" id="PS51352"/>
    </source>
</evidence>
<dbReference type="PROSITE" id="PS51352">
    <property type="entry name" value="THIOREDOXIN_2"/>
    <property type="match status" value="1"/>
</dbReference>
<dbReference type="RefSeq" id="WP_119538383.1">
    <property type="nucleotide sequence ID" value="NZ_QYRN01000001.1"/>
</dbReference>
<dbReference type="Pfam" id="PF18312">
    <property type="entry name" value="ScsC_N"/>
    <property type="match status" value="1"/>
</dbReference>